<proteinExistence type="inferred from homology"/>
<evidence type="ECO:0000256" key="5">
    <source>
        <dbReference type="ARBA" id="ARBA00023284"/>
    </source>
</evidence>
<evidence type="ECO:0000256" key="3">
    <source>
        <dbReference type="ARBA" id="ARBA00023002"/>
    </source>
</evidence>
<evidence type="ECO:0000256" key="4">
    <source>
        <dbReference type="ARBA" id="ARBA00023157"/>
    </source>
</evidence>
<keyword evidence="8" id="KW-1185">Reference proteome</keyword>
<dbReference type="SUPFAM" id="SSF51905">
    <property type="entry name" value="FAD/NAD(P)-binding domain"/>
    <property type="match status" value="1"/>
</dbReference>
<evidence type="ECO:0000313" key="8">
    <source>
        <dbReference type="Proteomes" id="UP000006735"/>
    </source>
</evidence>
<evidence type="ECO:0000256" key="1">
    <source>
        <dbReference type="ARBA" id="ARBA00001974"/>
    </source>
</evidence>
<evidence type="ECO:0000259" key="6">
    <source>
        <dbReference type="Pfam" id="PF07992"/>
    </source>
</evidence>
<sequence length="104" mass="11227">MLRPTLAWQALVTHRQGYIAYIHASYRRRLNEDGVALIPQRGVLQDRHTIMGSDGVPVTAEHIVIATGAHPLRPDVEGAGHGEVSDDSFNLCHAPEQVAIIGGG</sequence>
<reference evidence="7 8" key="1">
    <citation type="journal article" date="2005" name="Nucleic Acids Res.">
        <title>The genome sequence of Xanthomonas oryzae pathovar oryzae KACC10331, the bacterial blight pathogen of rice.</title>
        <authorList>
            <person name="Lee B.M."/>
            <person name="Park Y.J."/>
            <person name="Park D.S."/>
            <person name="Kang H.W."/>
            <person name="Kim J.G."/>
            <person name="Song E.S."/>
            <person name="Park I.C."/>
            <person name="Yoon U.H."/>
            <person name="Hahn J.H."/>
            <person name="Koo B.S."/>
            <person name="Lee G.B."/>
            <person name="Kim H."/>
            <person name="Park H.S."/>
            <person name="Yoon K.O."/>
            <person name="Kim J.H."/>
            <person name="Jung C.H."/>
            <person name="Koh N.H."/>
            <person name="Seo J.S."/>
            <person name="Go S.J."/>
        </authorList>
    </citation>
    <scope>NUCLEOTIDE SEQUENCE [LARGE SCALE GENOMIC DNA]</scope>
    <source>
        <strain evidence="8">KACC10331 / KXO85</strain>
    </source>
</reference>
<keyword evidence="7" id="KW-0670">Pyruvate</keyword>
<keyword evidence="3" id="KW-0560">Oxidoreductase</keyword>
<dbReference type="GO" id="GO:0006749">
    <property type="term" value="P:glutathione metabolic process"/>
    <property type="evidence" value="ECO:0007669"/>
    <property type="project" value="TreeGrafter"/>
</dbReference>
<feature type="domain" description="FAD/NAD(P)-binding" evidence="6">
    <location>
        <begin position="22"/>
        <end position="104"/>
    </location>
</feature>
<protein>
    <submittedName>
        <fullName evidence="7">Pyruvate/2-oxoglutarate dehydrogenase complex, dihydrolipoamide dehydrogenase (E3) component, and related enzymes</fullName>
    </submittedName>
</protein>
<evidence type="ECO:0000256" key="2">
    <source>
        <dbReference type="ARBA" id="ARBA00007532"/>
    </source>
</evidence>
<dbReference type="InterPro" id="IPR036188">
    <property type="entry name" value="FAD/NAD-bd_sf"/>
</dbReference>
<dbReference type="HOGENOM" id="CLU_177886_0_0_6"/>
<dbReference type="PANTHER" id="PTHR42737:SF2">
    <property type="entry name" value="GLUTATHIONE REDUCTASE"/>
    <property type="match status" value="1"/>
</dbReference>
<dbReference type="AlphaFoldDB" id="Q5GXN0"/>
<gene>
    <name evidence="7" type="primary">Lpd</name>
    <name evidence="7" type="ordered locus">XOO3287</name>
</gene>
<name>Q5GXN0_XANOR</name>
<dbReference type="Proteomes" id="UP000006735">
    <property type="component" value="Chromosome"/>
</dbReference>
<dbReference type="GO" id="GO:0004362">
    <property type="term" value="F:glutathione-disulfide reductase (NADPH) activity"/>
    <property type="evidence" value="ECO:0007669"/>
    <property type="project" value="TreeGrafter"/>
</dbReference>
<dbReference type="Gene3D" id="3.50.50.60">
    <property type="entry name" value="FAD/NAD(P)-binding domain"/>
    <property type="match status" value="2"/>
</dbReference>
<dbReference type="InterPro" id="IPR023753">
    <property type="entry name" value="FAD/NAD-binding_dom"/>
</dbReference>
<dbReference type="PANTHER" id="PTHR42737">
    <property type="entry name" value="GLUTATHIONE REDUCTASE"/>
    <property type="match status" value="1"/>
</dbReference>
<dbReference type="STRING" id="291331.XOO3287"/>
<keyword evidence="5" id="KW-0676">Redox-active center</keyword>
<evidence type="ECO:0000313" key="7">
    <source>
        <dbReference type="EMBL" id="AAW76541.1"/>
    </source>
</evidence>
<dbReference type="GO" id="GO:0005829">
    <property type="term" value="C:cytosol"/>
    <property type="evidence" value="ECO:0007669"/>
    <property type="project" value="TreeGrafter"/>
</dbReference>
<accession>Q5GXN0</accession>
<comment type="cofactor">
    <cofactor evidence="1">
        <name>FAD</name>
        <dbReference type="ChEBI" id="CHEBI:57692"/>
    </cofactor>
</comment>
<dbReference type="PRINTS" id="PR00368">
    <property type="entry name" value="FADPNR"/>
</dbReference>
<dbReference type="GO" id="GO:0045454">
    <property type="term" value="P:cell redox homeostasis"/>
    <property type="evidence" value="ECO:0007669"/>
    <property type="project" value="InterPro"/>
</dbReference>
<dbReference type="InterPro" id="IPR046952">
    <property type="entry name" value="GSHR/TRXR-like"/>
</dbReference>
<dbReference type="GO" id="GO:0034599">
    <property type="term" value="P:cellular response to oxidative stress"/>
    <property type="evidence" value="ECO:0007669"/>
    <property type="project" value="TreeGrafter"/>
</dbReference>
<keyword evidence="4" id="KW-1015">Disulfide bond</keyword>
<comment type="similarity">
    <text evidence="2">Belongs to the class-I pyridine nucleotide-disulfide oxidoreductase family.</text>
</comment>
<dbReference type="EMBL" id="AE013598">
    <property type="protein sequence ID" value="AAW76541.1"/>
    <property type="molecule type" value="Genomic_DNA"/>
</dbReference>
<dbReference type="KEGG" id="xoo:XOO3287"/>
<dbReference type="GO" id="GO:0050660">
    <property type="term" value="F:flavin adenine dinucleotide binding"/>
    <property type="evidence" value="ECO:0007669"/>
    <property type="project" value="InterPro"/>
</dbReference>
<organism evidence="7 8">
    <name type="scientific">Xanthomonas oryzae pv. oryzae (strain KACC10331 / KXO85)</name>
    <dbReference type="NCBI Taxonomy" id="291331"/>
    <lineage>
        <taxon>Bacteria</taxon>
        <taxon>Pseudomonadati</taxon>
        <taxon>Pseudomonadota</taxon>
        <taxon>Gammaproteobacteria</taxon>
        <taxon>Lysobacterales</taxon>
        <taxon>Lysobacteraceae</taxon>
        <taxon>Xanthomonas</taxon>
    </lineage>
</organism>
<dbReference type="Pfam" id="PF07992">
    <property type="entry name" value="Pyr_redox_2"/>
    <property type="match status" value="1"/>
</dbReference>